<sequence length="187" mass="20936">MSKNTKFLVLFLVLALNACIFNNDDDKPKSYLFVEQFTQTDGVLISGPEPPSMQIDFPTYRYDSGLRTLNGIIDFEINKDLRFIYGSGTCLSGTAGGGCGTGLTGVYEMPFEQGAFEMLKIEEDGMIRFIYEDEVFSLGVNEEHAVVTSYMDTTDMDGVNSISEITSTHTISNFGFINEEDVFPWEW</sequence>
<dbReference type="RefSeq" id="WP_163345540.1">
    <property type="nucleotide sequence ID" value="NZ_CP048409.1"/>
</dbReference>
<dbReference type="EMBL" id="CP048409">
    <property type="protein sequence ID" value="QIA07619.1"/>
    <property type="molecule type" value="Genomic_DNA"/>
</dbReference>
<accession>A0A6C0RBZ4</accession>
<keyword evidence="1" id="KW-0732">Signal</keyword>
<evidence type="ECO:0000313" key="3">
    <source>
        <dbReference type="Proteomes" id="UP000474630"/>
    </source>
</evidence>
<gene>
    <name evidence="2" type="ORF">G0Q07_07720</name>
</gene>
<dbReference type="AlphaFoldDB" id="A0A6C0RBZ4"/>
<feature type="chain" id="PRO_5025693718" description="Lipoprotein" evidence="1">
    <location>
        <begin position="24"/>
        <end position="187"/>
    </location>
</feature>
<keyword evidence="3" id="KW-1185">Reference proteome</keyword>
<evidence type="ECO:0000256" key="1">
    <source>
        <dbReference type="SAM" id="SignalP"/>
    </source>
</evidence>
<feature type="signal peptide" evidence="1">
    <location>
        <begin position="1"/>
        <end position="23"/>
    </location>
</feature>
<protein>
    <recommendedName>
        <fullName evidence="4">Lipoprotein</fullName>
    </recommendedName>
</protein>
<proteinExistence type="predicted"/>
<reference evidence="2 3" key="1">
    <citation type="submission" date="2020-02" db="EMBL/GenBank/DDBJ databases">
        <title>Genome sequencing for Draconibacterium sp. strain M1.</title>
        <authorList>
            <person name="Park S.-J."/>
        </authorList>
    </citation>
    <scope>NUCLEOTIDE SEQUENCE [LARGE SCALE GENOMIC DNA]</scope>
    <source>
        <strain evidence="2 3">M1</strain>
    </source>
</reference>
<evidence type="ECO:0008006" key="4">
    <source>
        <dbReference type="Google" id="ProtNLM"/>
    </source>
</evidence>
<dbReference type="Proteomes" id="UP000474630">
    <property type="component" value="Chromosome"/>
</dbReference>
<dbReference type="KEGG" id="drc:G0Q07_07720"/>
<name>A0A6C0RBZ4_9BACT</name>
<evidence type="ECO:0000313" key="2">
    <source>
        <dbReference type="EMBL" id="QIA07619.1"/>
    </source>
</evidence>
<organism evidence="2 3">
    <name type="scientific">Draconibacterium halophilum</name>
    <dbReference type="NCBI Taxonomy" id="2706887"/>
    <lineage>
        <taxon>Bacteria</taxon>
        <taxon>Pseudomonadati</taxon>
        <taxon>Bacteroidota</taxon>
        <taxon>Bacteroidia</taxon>
        <taxon>Marinilabiliales</taxon>
        <taxon>Prolixibacteraceae</taxon>
        <taxon>Draconibacterium</taxon>
    </lineage>
</organism>